<protein>
    <submittedName>
        <fullName evidence="2">Uncharacterized protein</fullName>
    </submittedName>
</protein>
<dbReference type="Proteomes" id="UP000022910">
    <property type="component" value="Unassembled WGS sequence"/>
</dbReference>
<feature type="region of interest" description="Disordered" evidence="1">
    <location>
        <begin position="1"/>
        <end position="42"/>
    </location>
</feature>
<evidence type="ECO:0000313" key="3">
    <source>
        <dbReference type="Proteomes" id="UP000022910"/>
    </source>
</evidence>
<dbReference type="OrthoDB" id="2358912at2759"/>
<gene>
    <name evidence="2" type="ORF">RirG_086220</name>
</gene>
<accession>A0A015KSG8</accession>
<organism evidence="2 3">
    <name type="scientific">Rhizophagus irregularis (strain DAOM 197198w)</name>
    <name type="common">Glomus intraradices</name>
    <dbReference type="NCBI Taxonomy" id="1432141"/>
    <lineage>
        <taxon>Eukaryota</taxon>
        <taxon>Fungi</taxon>
        <taxon>Fungi incertae sedis</taxon>
        <taxon>Mucoromycota</taxon>
        <taxon>Glomeromycotina</taxon>
        <taxon>Glomeromycetes</taxon>
        <taxon>Glomerales</taxon>
        <taxon>Glomeraceae</taxon>
        <taxon>Rhizophagus</taxon>
    </lineage>
</organism>
<dbReference type="EMBL" id="JEMT01016566">
    <property type="protein sequence ID" value="EXX70564.1"/>
    <property type="molecule type" value="Genomic_DNA"/>
</dbReference>
<dbReference type="AlphaFoldDB" id="A0A015KSG8"/>
<reference evidence="2 3" key="1">
    <citation type="submission" date="2014-02" db="EMBL/GenBank/DDBJ databases">
        <title>Single nucleus genome sequencing reveals high similarity among nuclei of an endomycorrhizal fungus.</title>
        <authorList>
            <person name="Lin K."/>
            <person name="Geurts R."/>
            <person name="Zhang Z."/>
            <person name="Limpens E."/>
            <person name="Saunders D.G."/>
            <person name="Mu D."/>
            <person name="Pang E."/>
            <person name="Cao H."/>
            <person name="Cha H."/>
            <person name="Lin T."/>
            <person name="Zhou Q."/>
            <person name="Shang Y."/>
            <person name="Li Y."/>
            <person name="Ivanov S."/>
            <person name="Sharma T."/>
            <person name="Velzen R.V."/>
            <person name="Ruijter N.D."/>
            <person name="Aanen D.K."/>
            <person name="Win J."/>
            <person name="Kamoun S."/>
            <person name="Bisseling T."/>
            <person name="Huang S."/>
        </authorList>
    </citation>
    <scope>NUCLEOTIDE SEQUENCE [LARGE SCALE GENOMIC DNA]</scope>
    <source>
        <strain evidence="3">DAOM197198w</strain>
    </source>
</reference>
<evidence type="ECO:0000256" key="1">
    <source>
        <dbReference type="SAM" id="MobiDB-lite"/>
    </source>
</evidence>
<keyword evidence="3" id="KW-1185">Reference proteome</keyword>
<evidence type="ECO:0000313" key="2">
    <source>
        <dbReference type="EMBL" id="EXX70564.1"/>
    </source>
</evidence>
<name>A0A015KSG8_RHIIW</name>
<feature type="compositionally biased region" description="Polar residues" evidence="1">
    <location>
        <begin position="14"/>
        <end position="42"/>
    </location>
</feature>
<dbReference type="HOGENOM" id="CLU_2159783_0_0_1"/>
<comment type="caution">
    <text evidence="2">The sequence shown here is derived from an EMBL/GenBank/DDBJ whole genome shotgun (WGS) entry which is preliminary data.</text>
</comment>
<proteinExistence type="predicted"/>
<sequence>MHHGNDRNRKIRRFSTSSFSSHELNEPLNKNTPSLDFNDITPTSELPESYTYNYEPPTFPPFMPFMENFQEFEVPAESSKDPNSLQFTYLNNIYLDLPHLTGTLREYTLKI</sequence>